<proteinExistence type="predicted"/>
<reference evidence="2" key="1">
    <citation type="journal article" date="2023" name="Mol. Phylogenet. Evol.">
        <title>Genome-scale phylogeny and comparative genomics of the fungal order Sordariales.</title>
        <authorList>
            <person name="Hensen N."/>
            <person name="Bonometti L."/>
            <person name="Westerberg I."/>
            <person name="Brannstrom I.O."/>
            <person name="Guillou S."/>
            <person name="Cros-Aarteil S."/>
            <person name="Calhoun S."/>
            <person name="Haridas S."/>
            <person name="Kuo A."/>
            <person name="Mondo S."/>
            <person name="Pangilinan J."/>
            <person name="Riley R."/>
            <person name="LaButti K."/>
            <person name="Andreopoulos B."/>
            <person name="Lipzen A."/>
            <person name="Chen C."/>
            <person name="Yan M."/>
            <person name="Daum C."/>
            <person name="Ng V."/>
            <person name="Clum A."/>
            <person name="Steindorff A."/>
            <person name="Ohm R.A."/>
            <person name="Martin F."/>
            <person name="Silar P."/>
            <person name="Natvig D.O."/>
            <person name="Lalanne C."/>
            <person name="Gautier V."/>
            <person name="Ament-Velasquez S.L."/>
            <person name="Kruys A."/>
            <person name="Hutchinson M.I."/>
            <person name="Powell A.J."/>
            <person name="Barry K."/>
            <person name="Miller A.N."/>
            <person name="Grigoriev I.V."/>
            <person name="Debuchy R."/>
            <person name="Gladieux P."/>
            <person name="Hiltunen Thoren M."/>
            <person name="Johannesson H."/>
        </authorList>
    </citation>
    <scope>NUCLEOTIDE SEQUENCE</scope>
    <source>
        <strain evidence="2">CBS 123565</strain>
    </source>
</reference>
<reference evidence="2" key="2">
    <citation type="submission" date="2023-05" db="EMBL/GenBank/DDBJ databases">
        <authorList>
            <consortium name="Lawrence Berkeley National Laboratory"/>
            <person name="Steindorff A."/>
            <person name="Hensen N."/>
            <person name="Bonometti L."/>
            <person name="Westerberg I."/>
            <person name="Brannstrom I.O."/>
            <person name="Guillou S."/>
            <person name="Cros-Aarteil S."/>
            <person name="Calhoun S."/>
            <person name="Haridas S."/>
            <person name="Kuo A."/>
            <person name="Mondo S."/>
            <person name="Pangilinan J."/>
            <person name="Riley R."/>
            <person name="Labutti K."/>
            <person name="Andreopoulos B."/>
            <person name="Lipzen A."/>
            <person name="Chen C."/>
            <person name="Yanf M."/>
            <person name="Daum C."/>
            <person name="Ng V."/>
            <person name="Clum A."/>
            <person name="Ohm R."/>
            <person name="Martin F."/>
            <person name="Silar P."/>
            <person name="Natvig D."/>
            <person name="Lalanne C."/>
            <person name="Gautier V."/>
            <person name="Ament-Velasquez S.L."/>
            <person name="Kruys A."/>
            <person name="Hutchinson M.I."/>
            <person name="Powell A.J."/>
            <person name="Barry K."/>
            <person name="Miller A.N."/>
            <person name="Grigoriev I.V."/>
            <person name="Debuchy R."/>
            <person name="Gladieux P."/>
            <person name="Thoren M.H."/>
            <person name="Johannesson H."/>
        </authorList>
    </citation>
    <scope>NUCLEOTIDE SEQUENCE</scope>
    <source>
        <strain evidence="2">CBS 123565</strain>
    </source>
</reference>
<dbReference type="AlphaFoldDB" id="A0AAN6ZFL2"/>
<evidence type="ECO:0000313" key="3">
    <source>
        <dbReference type="Proteomes" id="UP001304895"/>
    </source>
</evidence>
<keyword evidence="3" id="KW-1185">Reference proteome</keyword>
<gene>
    <name evidence="2" type="ORF">BT67DRAFT_263475</name>
</gene>
<accession>A0AAN6ZFL2</accession>
<evidence type="ECO:0000256" key="1">
    <source>
        <dbReference type="SAM" id="MobiDB-lite"/>
    </source>
</evidence>
<feature type="region of interest" description="Disordered" evidence="1">
    <location>
        <begin position="151"/>
        <end position="173"/>
    </location>
</feature>
<organism evidence="2 3">
    <name type="scientific">Trichocladium antarcticum</name>
    <dbReference type="NCBI Taxonomy" id="1450529"/>
    <lineage>
        <taxon>Eukaryota</taxon>
        <taxon>Fungi</taxon>
        <taxon>Dikarya</taxon>
        <taxon>Ascomycota</taxon>
        <taxon>Pezizomycotina</taxon>
        <taxon>Sordariomycetes</taxon>
        <taxon>Sordariomycetidae</taxon>
        <taxon>Sordariales</taxon>
        <taxon>Chaetomiaceae</taxon>
        <taxon>Trichocladium</taxon>
    </lineage>
</organism>
<evidence type="ECO:0000313" key="2">
    <source>
        <dbReference type="EMBL" id="KAK4135891.1"/>
    </source>
</evidence>
<sequence length="200" mass="22120">MVRPPGFLVFSRAVHGETFRPGEKLPEWVITLQIDQEDTRAMNCFRVAGPGGIVNANVYCEKRGQNDDDWTPSSALRGPSSYQLPGIYEDPNVPGEPQRMMWIRFKKLKFSPQAAAGVYRLTLKVEGLQSDHTSDRRSEFEDKVVLTVTEPLPSKTLPSSASNAASGASTCPVPPLIPPPYDPIAMLTSKFSPYYKPPPK</sequence>
<dbReference type="Proteomes" id="UP001304895">
    <property type="component" value="Unassembled WGS sequence"/>
</dbReference>
<name>A0AAN6ZFL2_9PEZI</name>
<protein>
    <submittedName>
        <fullName evidence="2">Uncharacterized protein</fullName>
    </submittedName>
</protein>
<comment type="caution">
    <text evidence="2">The sequence shown here is derived from an EMBL/GenBank/DDBJ whole genome shotgun (WGS) entry which is preliminary data.</text>
</comment>
<feature type="compositionally biased region" description="Low complexity" evidence="1">
    <location>
        <begin position="159"/>
        <end position="169"/>
    </location>
</feature>
<dbReference type="EMBL" id="MU853405">
    <property type="protein sequence ID" value="KAK4135891.1"/>
    <property type="molecule type" value="Genomic_DNA"/>
</dbReference>